<evidence type="ECO:0000313" key="2">
    <source>
        <dbReference type="Proteomes" id="UP000231637"/>
    </source>
</evidence>
<sequence>MADKITIHLNGEDRTVHAGSLSELVVELGLEKRMIAIECNLEVVPKSEYDATLLKEGDRIELVHMIGGG</sequence>
<dbReference type="PANTHER" id="PTHR34472">
    <property type="entry name" value="SULFUR CARRIER PROTEIN THIS"/>
    <property type="match status" value="1"/>
</dbReference>
<dbReference type="OrthoDB" id="9800283at2"/>
<accession>A0A2K8L7N3</accession>
<gene>
    <name evidence="1" type="ORF">Ga0123462_1002</name>
</gene>
<dbReference type="KEGG" id="mfn:Ga0123462_1002"/>
<dbReference type="Pfam" id="PF02597">
    <property type="entry name" value="ThiS"/>
    <property type="match status" value="1"/>
</dbReference>
<name>A0A2K8L7N3_9PROT</name>
<dbReference type="PANTHER" id="PTHR34472:SF1">
    <property type="entry name" value="SULFUR CARRIER PROTEIN THIS"/>
    <property type="match status" value="1"/>
</dbReference>
<dbReference type="CDD" id="cd00565">
    <property type="entry name" value="Ubl_ThiS"/>
    <property type="match status" value="1"/>
</dbReference>
<dbReference type="NCBIfam" id="TIGR01683">
    <property type="entry name" value="thiS"/>
    <property type="match status" value="1"/>
</dbReference>
<dbReference type="SUPFAM" id="SSF54285">
    <property type="entry name" value="MoaD/ThiS"/>
    <property type="match status" value="1"/>
</dbReference>
<reference evidence="1 2" key="1">
    <citation type="submission" date="2016-12" db="EMBL/GenBank/DDBJ databases">
        <title>Isolation and genomic insights into novel planktonic Zetaproteobacteria from stratified waters of the Chesapeake Bay.</title>
        <authorList>
            <person name="McAllister S.M."/>
            <person name="Kato S."/>
            <person name="Chan C.S."/>
            <person name="Chiu B.K."/>
            <person name="Field E.K."/>
        </authorList>
    </citation>
    <scope>NUCLEOTIDE SEQUENCE [LARGE SCALE GENOMIC DNA]</scope>
    <source>
        <strain evidence="1 2">CP-8</strain>
    </source>
</reference>
<protein>
    <submittedName>
        <fullName evidence="1">Sulfur carrier protein</fullName>
    </submittedName>
</protein>
<dbReference type="Gene3D" id="3.10.20.30">
    <property type="match status" value="1"/>
</dbReference>
<dbReference type="Proteomes" id="UP000231637">
    <property type="component" value="Chromosome"/>
</dbReference>
<keyword evidence="2" id="KW-1185">Reference proteome</keyword>
<dbReference type="AlphaFoldDB" id="A0A2K8L7N3"/>
<dbReference type="InterPro" id="IPR012675">
    <property type="entry name" value="Beta-grasp_dom_sf"/>
</dbReference>
<evidence type="ECO:0000313" key="1">
    <source>
        <dbReference type="EMBL" id="ATX81871.1"/>
    </source>
</evidence>
<dbReference type="EMBL" id="CP018800">
    <property type="protein sequence ID" value="ATX81871.1"/>
    <property type="molecule type" value="Genomic_DNA"/>
</dbReference>
<proteinExistence type="predicted"/>
<dbReference type="InterPro" id="IPR010035">
    <property type="entry name" value="Thi_S"/>
</dbReference>
<dbReference type="InterPro" id="IPR003749">
    <property type="entry name" value="ThiS/MoaD-like"/>
</dbReference>
<dbReference type="RefSeq" id="WP_100265281.1">
    <property type="nucleotide sequence ID" value="NZ_CP018800.1"/>
</dbReference>
<dbReference type="InterPro" id="IPR016155">
    <property type="entry name" value="Mopterin_synth/thiamin_S_b"/>
</dbReference>
<organism evidence="1 2">
    <name type="scientific">Mariprofundus ferrinatatus</name>
    <dbReference type="NCBI Taxonomy" id="1921087"/>
    <lineage>
        <taxon>Bacteria</taxon>
        <taxon>Pseudomonadati</taxon>
        <taxon>Pseudomonadota</taxon>
        <taxon>Candidatius Mariprofundia</taxon>
        <taxon>Mariprofundales</taxon>
        <taxon>Mariprofundaceae</taxon>
        <taxon>Mariprofundus</taxon>
    </lineage>
</organism>